<proteinExistence type="predicted"/>
<sequence length="214" mass="23263">CSLAPPQTPAATKGHTWARVQPSSSRALLGSGEMQRLREDVTCSICLDVLDDPVSIECSHNFCRGCLAAHWRGVSAWGPRCPECRAPCSRDRMTPDTRLRALVKEITEPLREEMEPVRPDRLNQGKGAQGWGPSSDPALSLQQGPGAQPEPARPVQLVRLDEEALSRCLEQGGVGATPVCLVSIIGEQCRGKSFLMNCLLCRLQRQVSGDGIPR</sequence>
<accession>A0A674K0L5</accession>
<evidence type="ECO:0000313" key="7">
    <source>
        <dbReference type="Ensembl" id="ENSTMTP00000026453.1"/>
    </source>
</evidence>
<dbReference type="Gene3D" id="3.40.50.300">
    <property type="entry name" value="P-loop containing nucleotide triphosphate hydrolases"/>
    <property type="match status" value="1"/>
</dbReference>
<dbReference type="PROSITE" id="PS50089">
    <property type="entry name" value="ZF_RING_2"/>
    <property type="match status" value="1"/>
</dbReference>
<evidence type="ECO:0000259" key="6">
    <source>
        <dbReference type="PROSITE" id="PS50089"/>
    </source>
</evidence>
<dbReference type="SMART" id="SM00184">
    <property type="entry name" value="RING"/>
    <property type="match status" value="1"/>
</dbReference>
<dbReference type="GeneTree" id="ENSGT00940000160153"/>
<dbReference type="InterPro" id="IPR013083">
    <property type="entry name" value="Znf_RING/FYVE/PHD"/>
</dbReference>
<keyword evidence="8" id="KW-1185">Reference proteome</keyword>
<evidence type="ECO:0000256" key="4">
    <source>
        <dbReference type="PROSITE-ProRule" id="PRU00175"/>
    </source>
</evidence>
<reference evidence="7" key="1">
    <citation type="submission" date="2025-08" db="UniProtKB">
        <authorList>
            <consortium name="Ensembl"/>
        </authorList>
    </citation>
    <scope>IDENTIFICATION</scope>
</reference>
<feature type="compositionally biased region" description="Basic and acidic residues" evidence="5">
    <location>
        <begin position="112"/>
        <end position="123"/>
    </location>
</feature>
<dbReference type="InParanoid" id="A0A674K0L5"/>
<evidence type="ECO:0000256" key="1">
    <source>
        <dbReference type="ARBA" id="ARBA00022723"/>
    </source>
</evidence>
<dbReference type="InterPro" id="IPR017907">
    <property type="entry name" value="Znf_RING_CS"/>
</dbReference>
<dbReference type="AlphaFoldDB" id="A0A674K0L5"/>
<dbReference type="SUPFAM" id="SSF57850">
    <property type="entry name" value="RING/U-box"/>
    <property type="match status" value="1"/>
</dbReference>
<dbReference type="Gene3D" id="3.30.40.10">
    <property type="entry name" value="Zinc/RING finger domain, C3HC4 (zinc finger)"/>
    <property type="match status" value="1"/>
</dbReference>
<dbReference type="Proteomes" id="UP000472274">
    <property type="component" value="Unplaced"/>
</dbReference>
<dbReference type="GO" id="GO:0008270">
    <property type="term" value="F:zinc ion binding"/>
    <property type="evidence" value="ECO:0007669"/>
    <property type="project" value="UniProtKB-KW"/>
</dbReference>
<keyword evidence="2 4" id="KW-0863">Zinc-finger</keyword>
<dbReference type="PANTHER" id="PTHR24103">
    <property type="entry name" value="E3 UBIQUITIN-PROTEIN LIGASE TRIM"/>
    <property type="match status" value="1"/>
</dbReference>
<dbReference type="Ensembl" id="ENSTMTT00000027417.1">
    <property type="protein sequence ID" value="ENSTMTP00000026453.1"/>
    <property type="gene ID" value="ENSTMTG00000019341.1"/>
</dbReference>
<protein>
    <recommendedName>
        <fullName evidence="6">RING-type domain-containing protein</fullName>
    </recommendedName>
</protein>
<evidence type="ECO:0000256" key="5">
    <source>
        <dbReference type="SAM" id="MobiDB-lite"/>
    </source>
</evidence>
<dbReference type="InterPro" id="IPR050143">
    <property type="entry name" value="TRIM/RBCC"/>
</dbReference>
<organism evidence="7 8">
    <name type="scientific">Terrapene triunguis</name>
    <name type="common">Three-toed box turtle</name>
    <dbReference type="NCBI Taxonomy" id="2587831"/>
    <lineage>
        <taxon>Eukaryota</taxon>
        <taxon>Metazoa</taxon>
        <taxon>Chordata</taxon>
        <taxon>Craniata</taxon>
        <taxon>Vertebrata</taxon>
        <taxon>Euteleostomi</taxon>
        <taxon>Archelosauria</taxon>
        <taxon>Testudinata</taxon>
        <taxon>Testudines</taxon>
        <taxon>Cryptodira</taxon>
        <taxon>Durocryptodira</taxon>
        <taxon>Testudinoidea</taxon>
        <taxon>Emydidae</taxon>
        <taxon>Terrapene</taxon>
    </lineage>
</organism>
<evidence type="ECO:0000313" key="8">
    <source>
        <dbReference type="Proteomes" id="UP000472274"/>
    </source>
</evidence>
<reference evidence="7" key="2">
    <citation type="submission" date="2025-09" db="UniProtKB">
        <authorList>
            <consortium name="Ensembl"/>
        </authorList>
    </citation>
    <scope>IDENTIFICATION</scope>
</reference>
<name>A0A674K0L5_9SAUR</name>
<dbReference type="InterPro" id="IPR027417">
    <property type="entry name" value="P-loop_NTPase"/>
</dbReference>
<keyword evidence="3" id="KW-0862">Zinc</keyword>
<feature type="region of interest" description="Disordered" evidence="5">
    <location>
        <begin position="112"/>
        <end position="153"/>
    </location>
</feature>
<dbReference type="InterPro" id="IPR001841">
    <property type="entry name" value="Znf_RING"/>
</dbReference>
<dbReference type="Pfam" id="PF15227">
    <property type="entry name" value="zf-C3HC4_4"/>
    <property type="match status" value="1"/>
</dbReference>
<dbReference type="PROSITE" id="PS00518">
    <property type="entry name" value="ZF_RING_1"/>
    <property type="match status" value="1"/>
</dbReference>
<keyword evidence="1" id="KW-0479">Metal-binding</keyword>
<feature type="domain" description="RING-type" evidence="6">
    <location>
        <begin position="43"/>
        <end position="85"/>
    </location>
</feature>
<evidence type="ECO:0000256" key="3">
    <source>
        <dbReference type="ARBA" id="ARBA00022833"/>
    </source>
</evidence>
<evidence type="ECO:0000256" key="2">
    <source>
        <dbReference type="ARBA" id="ARBA00022771"/>
    </source>
</evidence>